<name>A0A0D0CEW7_9AGAR</name>
<dbReference type="HOGENOM" id="CLU_1133690_0_0_1"/>
<dbReference type="AlphaFoldDB" id="A0A0D0CEW7"/>
<proteinExistence type="predicted"/>
<evidence type="ECO:0000313" key="2">
    <source>
        <dbReference type="Proteomes" id="UP000053593"/>
    </source>
</evidence>
<dbReference type="Proteomes" id="UP000053593">
    <property type="component" value="Unassembled WGS sequence"/>
</dbReference>
<reference evidence="1 2" key="1">
    <citation type="submission" date="2014-04" db="EMBL/GenBank/DDBJ databases">
        <title>Evolutionary Origins and Diversification of the Mycorrhizal Mutualists.</title>
        <authorList>
            <consortium name="DOE Joint Genome Institute"/>
            <consortium name="Mycorrhizal Genomics Consortium"/>
            <person name="Kohler A."/>
            <person name="Kuo A."/>
            <person name="Nagy L.G."/>
            <person name="Floudas D."/>
            <person name="Copeland A."/>
            <person name="Barry K.W."/>
            <person name="Cichocki N."/>
            <person name="Veneault-Fourrey C."/>
            <person name="LaButti K."/>
            <person name="Lindquist E.A."/>
            <person name="Lipzen A."/>
            <person name="Lundell T."/>
            <person name="Morin E."/>
            <person name="Murat C."/>
            <person name="Riley R."/>
            <person name="Ohm R."/>
            <person name="Sun H."/>
            <person name="Tunlid A."/>
            <person name="Henrissat B."/>
            <person name="Grigoriev I.V."/>
            <person name="Hibbett D.S."/>
            <person name="Martin F."/>
        </authorList>
    </citation>
    <scope>NUCLEOTIDE SEQUENCE [LARGE SCALE GENOMIC DNA]</scope>
    <source>
        <strain evidence="1 2">FD-317 M1</strain>
    </source>
</reference>
<protein>
    <submittedName>
        <fullName evidence="1">Uncharacterized protein</fullName>
    </submittedName>
</protein>
<evidence type="ECO:0000313" key="1">
    <source>
        <dbReference type="EMBL" id="KIK56592.1"/>
    </source>
</evidence>
<dbReference type="EMBL" id="KN834796">
    <property type="protein sequence ID" value="KIK56592.1"/>
    <property type="molecule type" value="Genomic_DNA"/>
</dbReference>
<gene>
    <name evidence="1" type="ORF">GYMLUDRAFT_61861</name>
</gene>
<sequence>MHLSHLYDPDKHFQHLTVEYNLSPVTIPVHNWRDTANDLVHMQLYSDVFKPNTLIYVELKVHVFNIIKTGQNDPVTQPACIGSIIIQKIRVLPTDEDDVQLLHIDATVQQKEKEDHKREEHCMAEEHHQQLFKKEQKCVAEHNTKLAVESEKKKRKLDIARTKVSSVTPTPTVIPVASTSTAPVTTSVPHNASGHCQVIGAQMSTGSKPPPMVIHSHVQAEKQHASNDPEHDATQPVTEMIVDNE</sequence>
<organism evidence="1 2">
    <name type="scientific">Collybiopsis luxurians FD-317 M1</name>
    <dbReference type="NCBI Taxonomy" id="944289"/>
    <lineage>
        <taxon>Eukaryota</taxon>
        <taxon>Fungi</taxon>
        <taxon>Dikarya</taxon>
        <taxon>Basidiomycota</taxon>
        <taxon>Agaricomycotina</taxon>
        <taxon>Agaricomycetes</taxon>
        <taxon>Agaricomycetidae</taxon>
        <taxon>Agaricales</taxon>
        <taxon>Marasmiineae</taxon>
        <taxon>Omphalotaceae</taxon>
        <taxon>Collybiopsis</taxon>
        <taxon>Collybiopsis luxurians</taxon>
    </lineage>
</organism>
<keyword evidence="2" id="KW-1185">Reference proteome</keyword>
<accession>A0A0D0CEW7</accession>
<dbReference type="OrthoDB" id="3034515at2759"/>